<dbReference type="SUPFAM" id="SSF51735">
    <property type="entry name" value="NAD(P)-binding Rossmann-fold domains"/>
    <property type="match status" value="1"/>
</dbReference>
<keyword evidence="15" id="KW-1185">Reference proteome</keyword>
<dbReference type="InterPro" id="IPR036291">
    <property type="entry name" value="NAD(P)-bd_dom_sf"/>
</dbReference>
<evidence type="ECO:0000256" key="10">
    <source>
        <dbReference type="ARBA" id="ARBA00023180"/>
    </source>
</evidence>
<dbReference type="EMBL" id="CP001825">
    <property type="protein sequence ID" value="ACZ42090.1"/>
    <property type="molecule type" value="Genomic_DNA"/>
</dbReference>
<dbReference type="GO" id="GO:0048040">
    <property type="term" value="F:UDP-glucuronate decarboxylase activity"/>
    <property type="evidence" value="ECO:0007669"/>
    <property type="project" value="TreeGrafter"/>
</dbReference>
<proteinExistence type="predicted"/>
<dbReference type="InterPro" id="IPR044516">
    <property type="entry name" value="UXS-like"/>
</dbReference>
<evidence type="ECO:0000256" key="4">
    <source>
        <dbReference type="ARBA" id="ARBA00022793"/>
    </source>
</evidence>
<dbReference type="eggNOG" id="COG0451">
    <property type="taxonomic scope" value="Bacteria"/>
</dbReference>
<keyword evidence="11" id="KW-0456">Lyase</keyword>
<dbReference type="Proteomes" id="UP000000323">
    <property type="component" value="Chromosome 1"/>
</dbReference>
<organism evidence="14 15">
    <name type="scientific">Thermobaculum terrenum (strain ATCC BAA-798 / CCMEE 7001 / YNP1)</name>
    <dbReference type="NCBI Taxonomy" id="525904"/>
    <lineage>
        <taxon>Bacteria</taxon>
        <taxon>Bacillati</taxon>
        <taxon>Chloroflexota</taxon>
        <taxon>Chloroflexia</taxon>
        <taxon>Candidatus Thermobaculales</taxon>
        <taxon>Candidatus Thermobaculaceae</taxon>
        <taxon>Thermobaculum</taxon>
    </lineage>
</organism>
<evidence type="ECO:0000313" key="14">
    <source>
        <dbReference type="EMBL" id="ACZ42090.1"/>
    </source>
</evidence>
<keyword evidence="6" id="KW-1133">Transmembrane helix</keyword>
<keyword evidence="7" id="KW-0520">NAD</keyword>
<dbReference type="OrthoDB" id="9810015at2"/>
<evidence type="ECO:0000256" key="1">
    <source>
        <dbReference type="ARBA" id="ARBA00001911"/>
    </source>
</evidence>
<evidence type="ECO:0000256" key="3">
    <source>
        <dbReference type="ARBA" id="ARBA00022692"/>
    </source>
</evidence>
<keyword evidence="9" id="KW-0472">Membrane</keyword>
<dbReference type="GO" id="GO:0070403">
    <property type="term" value="F:NAD+ binding"/>
    <property type="evidence" value="ECO:0007669"/>
    <property type="project" value="InterPro"/>
</dbReference>
<comment type="subcellular location">
    <subcellularLocation>
        <location evidence="2">Golgi apparatus membrane</location>
        <topology evidence="2">Single-pass type II membrane protein</topology>
    </subcellularLocation>
    <subcellularLocation>
        <location evidence="12">Golgi apparatus</location>
        <location evidence="12">Golgi stack membrane</location>
    </subcellularLocation>
</comment>
<evidence type="ECO:0000256" key="5">
    <source>
        <dbReference type="ARBA" id="ARBA00022968"/>
    </source>
</evidence>
<keyword evidence="4" id="KW-0210">Decarboxylase</keyword>
<evidence type="ECO:0000256" key="11">
    <source>
        <dbReference type="ARBA" id="ARBA00023239"/>
    </source>
</evidence>
<dbReference type="HOGENOM" id="CLU_007383_4_0_0"/>
<evidence type="ECO:0000256" key="7">
    <source>
        <dbReference type="ARBA" id="ARBA00023027"/>
    </source>
</evidence>
<dbReference type="CDD" id="cd05230">
    <property type="entry name" value="UGD_SDR_e"/>
    <property type="match status" value="1"/>
</dbReference>
<gene>
    <name evidence="14" type="ordered locus">Tter_1182</name>
</gene>
<evidence type="ECO:0000256" key="8">
    <source>
        <dbReference type="ARBA" id="ARBA00023034"/>
    </source>
</evidence>
<feature type="domain" description="NAD-dependent epimerase/dehydratase" evidence="13">
    <location>
        <begin position="3"/>
        <end position="241"/>
    </location>
</feature>
<keyword evidence="3" id="KW-0812">Transmembrane</keyword>
<evidence type="ECO:0000256" key="9">
    <source>
        <dbReference type="ARBA" id="ARBA00023136"/>
    </source>
</evidence>
<dbReference type="InterPro" id="IPR001509">
    <property type="entry name" value="Epimerase_deHydtase"/>
</dbReference>
<evidence type="ECO:0000313" key="15">
    <source>
        <dbReference type="Proteomes" id="UP000000323"/>
    </source>
</evidence>
<dbReference type="GO" id="GO:0005737">
    <property type="term" value="C:cytoplasm"/>
    <property type="evidence" value="ECO:0007669"/>
    <property type="project" value="TreeGrafter"/>
</dbReference>
<dbReference type="Pfam" id="PF01370">
    <property type="entry name" value="Epimerase"/>
    <property type="match status" value="1"/>
</dbReference>
<protein>
    <submittedName>
        <fullName evidence="14">NAD-dependent epimerase/dehydratase</fullName>
    </submittedName>
</protein>
<evidence type="ECO:0000256" key="12">
    <source>
        <dbReference type="ARBA" id="ARBA00037859"/>
    </source>
</evidence>
<sequence length="322" mass="35969">MRILVAGGAGFVGSNLCERLVDQGHEVLCIDNLSTGRIRNLANLLTHSRFCFIEHDVIKGVPDTKYPVDRIYHLASPASPPGYQSRQIETLRVNSEGTLHLLELAEKHGARLLYASTSEVYGDPLEHPQSEEYRGNVSSTGPRSMYDEGKRYGEALCMAFYRVRQVDVRIVRIFNTYGPKSDPYDGRIVPSFITQALLNRPITVYGDGRQTRALCYIDDTIEGMIRMMESEKTSGEVVNLGNPDEHSVLDYARLIIELTGSSSEIHFQGPVVGDDPHRRCPDISKAKRLLDWAPCIPLSEGLPRTIEYFRTELAELGVLAAT</sequence>
<evidence type="ECO:0000259" key="13">
    <source>
        <dbReference type="Pfam" id="PF01370"/>
    </source>
</evidence>
<comment type="cofactor">
    <cofactor evidence="1">
        <name>NAD(+)</name>
        <dbReference type="ChEBI" id="CHEBI:57540"/>
    </cofactor>
</comment>
<reference evidence="15" key="1">
    <citation type="journal article" date="2010" name="Stand. Genomic Sci.">
        <title>Complete genome sequence of 'Thermobaculum terrenum' type strain (YNP1).</title>
        <authorList>
            <person name="Kiss H."/>
            <person name="Cleland D."/>
            <person name="Lapidus A."/>
            <person name="Lucas S."/>
            <person name="Glavina Del Rio T."/>
            <person name="Nolan M."/>
            <person name="Tice H."/>
            <person name="Han C."/>
            <person name="Goodwin L."/>
            <person name="Pitluck S."/>
            <person name="Liolios K."/>
            <person name="Ivanova N."/>
            <person name="Mavromatis K."/>
            <person name="Ovchinnikova G."/>
            <person name="Pati A."/>
            <person name="Chen A."/>
            <person name="Palaniappan K."/>
            <person name="Land M."/>
            <person name="Hauser L."/>
            <person name="Chang Y."/>
            <person name="Jeffries C."/>
            <person name="Lu M."/>
            <person name="Brettin T."/>
            <person name="Detter J."/>
            <person name="Goker M."/>
            <person name="Tindall B."/>
            <person name="Beck B."/>
            <person name="McDermott T."/>
            <person name="Woyke T."/>
            <person name="Bristow J."/>
            <person name="Eisen J."/>
            <person name="Markowitz V."/>
            <person name="Hugenholtz P."/>
            <person name="Kyrpides N."/>
            <person name="Klenk H."/>
            <person name="Cheng J."/>
        </authorList>
    </citation>
    <scope>NUCLEOTIDE SEQUENCE [LARGE SCALE GENOMIC DNA]</scope>
    <source>
        <strain evidence="15">ATCC BAA-798 / YNP1</strain>
    </source>
</reference>
<keyword evidence="5" id="KW-0735">Signal-anchor</keyword>
<keyword evidence="10" id="KW-0325">Glycoprotein</keyword>
<dbReference type="FunFam" id="3.40.50.720:FF:000065">
    <property type="entry name" value="UDP-glucuronic acid decarboxylase 1"/>
    <property type="match status" value="1"/>
</dbReference>
<accession>D1CBC5</accession>
<dbReference type="GO" id="GO:0042732">
    <property type="term" value="P:D-xylose metabolic process"/>
    <property type="evidence" value="ECO:0007669"/>
    <property type="project" value="InterPro"/>
</dbReference>
<keyword evidence="8" id="KW-0333">Golgi apparatus</keyword>
<dbReference type="RefSeq" id="WP_012875125.1">
    <property type="nucleotide sequence ID" value="NC_013525.1"/>
</dbReference>
<dbReference type="Gene3D" id="3.40.50.720">
    <property type="entry name" value="NAD(P)-binding Rossmann-like Domain"/>
    <property type="match status" value="1"/>
</dbReference>
<evidence type="ECO:0000256" key="2">
    <source>
        <dbReference type="ARBA" id="ARBA00004323"/>
    </source>
</evidence>
<dbReference type="PANTHER" id="PTHR43078:SF6">
    <property type="entry name" value="UDP-GLUCURONIC ACID DECARBOXYLASE 1"/>
    <property type="match status" value="1"/>
</dbReference>
<dbReference type="AlphaFoldDB" id="D1CBC5"/>
<dbReference type="STRING" id="525904.Tter_1182"/>
<dbReference type="KEGG" id="ttr:Tter_1182"/>
<name>D1CBC5_THET1</name>
<evidence type="ECO:0000256" key="6">
    <source>
        <dbReference type="ARBA" id="ARBA00022989"/>
    </source>
</evidence>
<dbReference type="PANTHER" id="PTHR43078">
    <property type="entry name" value="UDP-GLUCURONIC ACID DECARBOXYLASE-RELATED"/>
    <property type="match status" value="1"/>
</dbReference>